<dbReference type="Gene3D" id="4.10.280.10">
    <property type="entry name" value="Helix-loop-helix DNA-binding domain"/>
    <property type="match status" value="1"/>
</dbReference>
<accession>A0A6A1V0X3</accession>
<dbReference type="InterPro" id="IPR024097">
    <property type="entry name" value="bHLH_ZIP_TF"/>
</dbReference>
<name>A0A6A1V0X3_9ROSI</name>
<comment type="caution">
    <text evidence="7">The sequence shown here is derived from an EMBL/GenBank/DDBJ whole genome shotgun (WGS) entry which is preliminary data.</text>
</comment>
<keyword evidence="4" id="KW-0539">Nucleus</keyword>
<dbReference type="GO" id="GO:0005634">
    <property type="term" value="C:nucleus"/>
    <property type="evidence" value="ECO:0007669"/>
    <property type="project" value="UniProtKB-SubCell"/>
</dbReference>
<proteinExistence type="predicted"/>
<gene>
    <name evidence="7" type="ORF">CJ030_MR7G017860</name>
</gene>
<keyword evidence="8" id="KW-1185">Reference proteome</keyword>
<dbReference type="OrthoDB" id="690068at2759"/>
<dbReference type="EMBL" id="RXIC02000025">
    <property type="protein sequence ID" value="KAB1205688.1"/>
    <property type="molecule type" value="Genomic_DNA"/>
</dbReference>
<dbReference type="PANTHER" id="PTHR12565:SF112">
    <property type="entry name" value="TRANSCRIPTION FACTOR BHLH48-RELATED"/>
    <property type="match status" value="1"/>
</dbReference>
<dbReference type="GO" id="GO:0003700">
    <property type="term" value="F:DNA-binding transcription factor activity"/>
    <property type="evidence" value="ECO:0007669"/>
    <property type="project" value="TreeGrafter"/>
</dbReference>
<dbReference type="Proteomes" id="UP000516437">
    <property type="component" value="Chromosome 7"/>
</dbReference>
<protein>
    <submittedName>
        <fullName evidence="7">Transcription factor bHLH60</fullName>
    </submittedName>
</protein>
<sequence>MGPKEKLPAHRVRTVILPAFRKVGLVPLFQQWSSSRPLWICLSRLGSLHLIVRGPRFLGEGSVIWGNYVRIHPYPARARRNRTRSAPIPGGIQRIVNLTLENASSFTALLELPATQAVELLHLSQSEEGTQAPPSGDIFQGIGDDHKPYLPSFDGNLTFPSNRALIEAAAKFSVFAAGENSPETSSVPSNSSANLGKVKSEPAETDSNPNSSQPLVPDPTVENKTQRSAKRKEQRKRAKGLRRRARTRALKKLRKLPYRHSELVAARREKINARMKLLQELVPGCSKVRLCLLDYAAFNNGFVPVTFSQKRCFCGKISGTALVLDEIINHVQSLQRQVEFLSMRLAAVNPRIDFNLDSLFATEGGPLVDSNFPSMASLSTVSRNPIQWNREQYQQQCPFDALHQPFWGREEDNHTFHFSRELPFES</sequence>
<dbReference type="InterPro" id="IPR011598">
    <property type="entry name" value="bHLH_dom"/>
</dbReference>
<evidence type="ECO:0000256" key="4">
    <source>
        <dbReference type="ARBA" id="ARBA00023242"/>
    </source>
</evidence>
<dbReference type="PROSITE" id="PS50888">
    <property type="entry name" value="BHLH"/>
    <property type="match status" value="1"/>
</dbReference>
<reference evidence="7 8" key="1">
    <citation type="journal article" date="2019" name="Plant Biotechnol. J.">
        <title>The red bayberry genome and genetic basis of sex determination.</title>
        <authorList>
            <person name="Jia H.M."/>
            <person name="Jia H.J."/>
            <person name="Cai Q.L."/>
            <person name="Wang Y."/>
            <person name="Zhao H.B."/>
            <person name="Yang W.F."/>
            <person name="Wang G.Y."/>
            <person name="Li Y.H."/>
            <person name="Zhan D.L."/>
            <person name="Shen Y.T."/>
            <person name="Niu Q.F."/>
            <person name="Chang L."/>
            <person name="Qiu J."/>
            <person name="Zhao L."/>
            <person name="Xie H.B."/>
            <person name="Fu W.Y."/>
            <person name="Jin J."/>
            <person name="Li X.W."/>
            <person name="Jiao Y."/>
            <person name="Zhou C.C."/>
            <person name="Tu T."/>
            <person name="Chai C.Y."/>
            <person name="Gao J.L."/>
            <person name="Fan L.J."/>
            <person name="van de Weg E."/>
            <person name="Wang J.Y."/>
            <person name="Gao Z.S."/>
        </authorList>
    </citation>
    <scope>NUCLEOTIDE SEQUENCE [LARGE SCALE GENOMIC DNA]</scope>
    <source>
        <tissue evidence="7">Leaves</tissue>
    </source>
</reference>
<feature type="domain" description="BHLH" evidence="6">
    <location>
        <begin position="255"/>
        <end position="334"/>
    </location>
</feature>
<evidence type="ECO:0000256" key="3">
    <source>
        <dbReference type="ARBA" id="ARBA00023163"/>
    </source>
</evidence>
<dbReference type="GO" id="GO:0046983">
    <property type="term" value="F:protein dimerization activity"/>
    <property type="evidence" value="ECO:0007669"/>
    <property type="project" value="InterPro"/>
</dbReference>
<feature type="region of interest" description="Disordered" evidence="5">
    <location>
        <begin position="179"/>
        <end position="244"/>
    </location>
</feature>
<dbReference type="SUPFAM" id="SSF47459">
    <property type="entry name" value="HLH, helix-loop-helix DNA-binding domain"/>
    <property type="match status" value="1"/>
</dbReference>
<feature type="compositionally biased region" description="Basic residues" evidence="5">
    <location>
        <begin position="227"/>
        <end position="244"/>
    </location>
</feature>
<feature type="compositionally biased region" description="Polar residues" evidence="5">
    <location>
        <begin position="205"/>
        <end position="214"/>
    </location>
</feature>
<dbReference type="InterPro" id="IPR036638">
    <property type="entry name" value="HLH_DNA-bd_sf"/>
</dbReference>
<keyword evidence="3" id="KW-0804">Transcription</keyword>
<dbReference type="PANTHER" id="PTHR12565">
    <property type="entry name" value="STEROL REGULATORY ELEMENT-BINDING PROTEIN"/>
    <property type="match status" value="1"/>
</dbReference>
<dbReference type="AlphaFoldDB" id="A0A6A1V0X3"/>
<evidence type="ECO:0000313" key="7">
    <source>
        <dbReference type="EMBL" id="KAB1205688.1"/>
    </source>
</evidence>
<feature type="compositionally biased region" description="Low complexity" evidence="5">
    <location>
        <begin position="179"/>
        <end position="192"/>
    </location>
</feature>
<evidence type="ECO:0000256" key="1">
    <source>
        <dbReference type="ARBA" id="ARBA00004123"/>
    </source>
</evidence>
<keyword evidence="2" id="KW-0805">Transcription regulation</keyword>
<evidence type="ECO:0000259" key="6">
    <source>
        <dbReference type="PROSITE" id="PS50888"/>
    </source>
</evidence>
<comment type="subcellular location">
    <subcellularLocation>
        <location evidence="1">Nucleus</location>
    </subcellularLocation>
</comment>
<evidence type="ECO:0000256" key="5">
    <source>
        <dbReference type="SAM" id="MobiDB-lite"/>
    </source>
</evidence>
<evidence type="ECO:0000256" key="2">
    <source>
        <dbReference type="ARBA" id="ARBA00023015"/>
    </source>
</evidence>
<organism evidence="7 8">
    <name type="scientific">Morella rubra</name>
    <name type="common">Chinese bayberry</name>
    <dbReference type="NCBI Taxonomy" id="262757"/>
    <lineage>
        <taxon>Eukaryota</taxon>
        <taxon>Viridiplantae</taxon>
        <taxon>Streptophyta</taxon>
        <taxon>Embryophyta</taxon>
        <taxon>Tracheophyta</taxon>
        <taxon>Spermatophyta</taxon>
        <taxon>Magnoliopsida</taxon>
        <taxon>eudicotyledons</taxon>
        <taxon>Gunneridae</taxon>
        <taxon>Pentapetalae</taxon>
        <taxon>rosids</taxon>
        <taxon>fabids</taxon>
        <taxon>Fagales</taxon>
        <taxon>Myricaceae</taxon>
        <taxon>Morella</taxon>
    </lineage>
</organism>
<evidence type="ECO:0000313" key="8">
    <source>
        <dbReference type="Proteomes" id="UP000516437"/>
    </source>
</evidence>